<dbReference type="InterPro" id="IPR006364">
    <property type="entry name" value="CobI/CbiL/CobIJ_dom"/>
</dbReference>
<dbReference type="InterPro" id="IPR012382">
    <property type="entry name" value="CobI/CbiL"/>
</dbReference>
<evidence type="ECO:0000256" key="2">
    <source>
        <dbReference type="ARBA" id="ARBA00005879"/>
    </source>
</evidence>
<dbReference type="RefSeq" id="WP_320312547.1">
    <property type="nucleotide sequence ID" value="NZ_JAVIKH010000001.1"/>
</dbReference>
<dbReference type="Gene3D" id="3.40.1010.10">
    <property type="entry name" value="Cobalt-precorrin-4 Transmethylase, Domain 1"/>
    <property type="match status" value="1"/>
</dbReference>
<organism evidence="9 10">
    <name type="scientific">Candidatus Cetobacterium colombiensis</name>
    <dbReference type="NCBI Taxonomy" id="3073100"/>
    <lineage>
        <taxon>Bacteria</taxon>
        <taxon>Fusobacteriati</taxon>
        <taxon>Fusobacteriota</taxon>
        <taxon>Fusobacteriia</taxon>
        <taxon>Fusobacteriales</taxon>
        <taxon>Fusobacteriaceae</taxon>
        <taxon>Cetobacterium</taxon>
    </lineage>
</organism>
<protein>
    <submittedName>
        <fullName evidence="9">Precorrin-2 C(20)-methyltransferase</fullName>
        <ecNumber evidence="9">2.1.1.130</ecNumber>
    </submittedName>
</protein>
<name>A0ABU4W7X3_9FUSO</name>
<dbReference type="InterPro" id="IPR000878">
    <property type="entry name" value="4pyrrol_Mease"/>
</dbReference>
<evidence type="ECO:0000313" key="9">
    <source>
        <dbReference type="EMBL" id="MDX8335137.1"/>
    </source>
</evidence>
<dbReference type="InterPro" id="IPR035996">
    <property type="entry name" value="4pyrrol_Methylase_sf"/>
</dbReference>
<keyword evidence="5 9" id="KW-0808">Transferase</keyword>
<dbReference type="Proteomes" id="UP001279681">
    <property type="component" value="Unassembled WGS sequence"/>
</dbReference>
<sequence length="241" mass="27113">MSEAKFYGIGVGVGDPEMLTLKAVKAFKDLDVVVLPEAKKAEGSTAYEIAKEYLKDNVETLFVEFPMLKSVEARKEFRKKNADMIVEHLKNGKKVGFLTIGDPMTYSTYVYILEYLDGEIPVETIPGISSFSDMSSRFNLPLVMGEESLKVVSLNGETDIVEEINSADNIVFMKVSRNFYKLRDGLIATNNLENVIMVSNCGKDIEEINFDLTKLEEDDIPYFTTLILKKGGVNQWKKFIS</sequence>
<keyword evidence="4 9" id="KW-0489">Methyltransferase</keyword>
<evidence type="ECO:0000313" key="10">
    <source>
        <dbReference type="Proteomes" id="UP001279681"/>
    </source>
</evidence>
<evidence type="ECO:0000256" key="6">
    <source>
        <dbReference type="ARBA" id="ARBA00022691"/>
    </source>
</evidence>
<dbReference type="GO" id="GO:0032259">
    <property type="term" value="P:methylation"/>
    <property type="evidence" value="ECO:0007669"/>
    <property type="project" value="UniProtKB-KW"/>
</dbReference>
<feature type="domain" description="Tetrapyrrole methylase" evidence="8">
    <location>
        <begin position="5"/>
        <end position="208"/>
    </location>
</feature>
<proteinExistence type="inferred from homology"/>
<dbReference type="EC" id="2.1.1.130" evidence="9"/>
<keyword evidence="10" id="KW-1185">Reference proteome</keyword>
<keyword evidence="3" id="KW-0169">Cobalamin biosynthesis</keyword>
<evidence type="ECO:0000259" key="8">
    <source>
        <dbReference type="Pfam" id="PF00590"/>
    </source>
</evidence>
<evidence type="ECO:0000256" key="5">
    <source>
        <dbReference type="ARBA" id="ARBA00022679"/>
    </source>
</evidence>
<dbReference type="CDD" id="cd11645">
    <property type="entry name" value="Precorrin_2_C20_MT"/>
    <property type="match status" value="1"/>
</dbReference>
<dbReference type="InterPro" id="IPR014776">
    <property type="entry name" value="4pyrrole_Mease_sub2"/>
</dbReference>
<dbReference type="GO" id="GO:0030788">
    <property type="term" value="F:precorrin-2 C20-methyltransferase activity"/>
    <property type="evidence" value="ECO:0007669"/>
    <property type="project" value="UniProtKB-EC"/>
</dbReference>
<dbReference type="EMBL" id="JAVIKH010000001">
    <property type="protein sequence ID" value="MDX8335137.1"/>
    <property type="molecule type" value="Genomic_DNA"/>
</dbReference>
<evidence type="ECO:0000256" key="4">
    <source>
        <dbReference type="ARBA" id="ARBA00022603"/>
    </source>
</evidence>
<dbReference type="NCBIfam" id="TIGR01467">
    <property type="entry name" value="cobI_cbiL"/>
    <property type="match status" value="1"/>
</dbReference>
<dbReference type="PIRSF" id="PIRSF036427">
    <property type="entry name" value="Precrrn-2_mtase"/>
    <property type="match status" value="1"/>
</dbReference>
<evidence type="ECO:0000256" key="3">
    <source>
        <dbReference type="ARBA" id="ARBA00022573"/>
    </source>
</evidence>
<dbReference type="PANTHER" id="PTHR43467:SF2">
    <property type="entry name" value="COBALT-PRECORRIN-2 C(20)-METHYLTRANSFERASE"/>
    <property type="match status" value="1"/>
</dbReference>
<comment type="caution">
    <text evidence="9">The sequence shown here is derived from an EMBL/GenBank/DDBJ whole genome shotgun (WGS) entry which is preliminary data.</text>
</comment>
<dbReference type="InterPro" id="IPR014777">
    <property type="entry name" value="4pyrrole_Mease_sub1"/>
</dbReference>
<comment type="pathway">
    <text evidence="1">Cofactor biosynthesis; adenosylcobalamin biosynthesis.</text>
</comment>
<accession>A0ABU4W7X3</accession>
<reference evidence="10" key="1">
    <citation type="submission" date="2023-07" db="EMBL/GenBank/DDBJ databases">
        <authorList>
            <person name="Colorado M.A."/>
            <person name="Villamil L.M."/>
            <person name="Melo J.F."/>
            <person name="Rodriguez J.A."/>
            <person name="Ruiz R.Y."/>
        </authorList>
    </citation>
    <scope>NUCLEOTIDE SEQUENCE [LARGE SCALE GENOMIC DNA]</scope>
    <source>
        <strain evidence="10">C33</strain>
    </source>
</reference>
<evidence type="ECO:0000256" key="7">
    <source>
        <dbReference type="PIRNR" id="PIRNR036427"/>
    </source>
</evidence>
<gene>
    <name evidence="9" type="primary">cobI</name>
    <name evidence="9" type="ORF">RFV38_01250</name>
</gene>
<keyword evidence="6" id="KW-0949">S-adenosyl-L-methionine</keyword>
<evidence type="ECO:0000256" key="1">
    <source>
        <dbReference type="ARBA" id="ARBA00004953"/>
    </source>
</evidence>
<dbReference type="PANTHER" id="PTHR43467">
    <property type="entry name" value="COBALT-PRECORRIN-2 C(20)-METHYLTRANSFERASE"/>
    <property type="match status" value="1"/>
</dbReference>
<comment type="similarity">
    <text evidence="2 7">Belongs to the precorrin methyltransferase family.</text>
</comment>
<dbReference type="SUPFAM" id="SSF53790">
    <property type="entry name" value="Tetrapyrrole methylase"/>
    <property type="match status" value="1"/>
</dbReference>
<dbReference type="Gene3D" id="3.30.950.10">
    <property type="entry name" value="Methyltransferase, Cobalt-precorrin-4 Transmethylase, Domain 2"/>
    <property type="match status" value="1"/>
</dbReference>
<dbReference type="Pfam" id="PF00590">
    <property type="entry name" value="TP_methylase"/>
    <property type="match status" value="1"/>
</dbReference>